<name>M3ZVF7_XIPMA</name>
<dbReference type="InParanoid" id="M3ZVF7"/>
<dbReference type="Ensembl" id="ENSXMAT00000006208.2">
    <property type="protein sequence ID" value="ENSXMAP00000006201.2"/>
    <property type="gene ID" value="ENSXMAG00000006187.2"/>
</dbReference>
<evidence type="ECO:0000313" key="17">
    <source>
        <dbReference type="Proteomes" id="UP000002852"/>
    </source>
</evidence>
<keyword evidence="2" id="KW-0217">Developmental protein</keyword>
<dbReference type="GO" id="GO:0006355">
    <property type="term" value="P:regulation of DNA-templated transcription"/>
    <property type="evidence" value="ECO:0007669"/>
    <property type="project" value="InterPro"/>
</dbReference>
<evidence type="ECO:0000256" key="4">
    <source>
        <dbReference type="ARBA" id="ARBA00022782"/>
    </source>
</evidence>
<dbReference type="GO" id="GO:0048513">
    <property type="term" value="P:animal organ development"/>
    <property type="evidence" value="ECO:0007669"/>
    <property type="project" value="UniProtKB-ARBA"/>
</dbReference>
<feature type="domain" description="BHLH" evidence="14">
    <location>
        <begin position="39"/>
        <end position="95"/>
    </location>
</feature>
<evidence type="ECO:0000256" key="1">
    <source>
        <dbReference type="ARBA" id="ARBA00004123"/>
    </source>
</evidence>
<reference evidence="17" key="1">
    <citation type="submission" date="2012-01" db="EMBL/GenBank/DDBJ databases">
        <authorList>
            <person name="Walter R."/>
            <person name="Schartl M."/>
            <person name="Warren W."/>
        </authorList>
    </citation>
    <scope>NUCLEOTIDE SEQUENCE [LARGE SCALE GENOMIC DNA]</scope>
    <source>
        <strain evidence="17">JP 163 A</strain>
    </source>
</reference>
<comment type="function">
    <text evidence="11">Transcriptional repressor of genes that require a bHLH protein for their transcription. Plays an important role as neurogenesis negative regulator.</text>
</comment>
<evidence type="ECO:0000256" key="2">
    <source>
        <dbReference type="ARBA" id="ARBA00022473"/>
    </source>
</evidence>
<dbReference type="GO" id="GO:0003677">
    <property type="term" value="F:DNA binding"/>
    <property type="evidence" value="ECO:0007669"/>
    <property type="project" value="UniProtKB-KW"/>
</dbReference>
<sequence>MKPTEIRFSLQRFLQHRDPTILPTITATMTNSQEQLTLNHKLRKPLVEKLRRERINNSIEQLKSLLAPEFLKQQPESKLEKADILEMTVFFLRQLQKQQQQHPALDTGAVELGYARCVQEVTNFLSKDELKTQSQKKLLNNFSKLQTSSEKNLKEAKFSSVNYTVQTSINKVKSPTTSTPWRPW</sequence>
<evidence type="ECO:0000259" key="14">
    <source>
        <dbReference type="PROSITE" id="PS50888"/>
    </source>
</evidence>
<dbReference type="HOGENOM" id="CLU_068550_3_0_1"/>
<accession>M3ZVF7</accession>
<evidence type="ECO:0000256" key="9">
    <source>
        <dbReference type="ARBA" id="ARBA00023242"/>
    </source>
</evidence>
<dbReference type="GO" id="GO:0046983">
    <property type="term" value="F:protein dimerization activity"/>
    <property type="evidence" value="ECO:0007669"/>
    <property type="project" value="InterPro"/>
</dbReference>
<evidence type="ECO:0000256" key="3">
    <source>
        <dbReference type="ARBA" id="ARBA00022491"/>
    </source>
</evidence>
<dbReference type="GO" id="GO:0005634">
    <property type="term" value="C:nucleus"/>
    <property type="evidence" value="ECO:0007669"/>
    <property type="project" value="UniProtKB-SubCell"/>
</dbReference>
<evidence type="ECO:0000256" key="12">
    <source>
        <dbReference type="ARBA" id="ARBA00072975"/>
    </source>
</evidence>
<reference evidence="16" key="4">
    <citation type="submission" date="2025-09" db="UniProtKB">
        <authorList>
            <consortium name="Ensembl"/>
        </authorList>
    </citation>
    <scope>IDENTIFICATION</scope>
    <source>
        <strain evidence="16">JP 163 A</strain>
    </source>
</reference>
<dbReference type="Gene3D" id="4.10.280.10">
    <property type="entry name" value="Helix-loop-helix DNA-binding domain"/>
    <property type="match status" value="1"/>
</dbReference>
<dbReference type="InterPro" id="IPR011598">
    <property type="entry name" value="bHLH_dom"/>
</dbReference>
<reference evidence="16" key="3">
    <citation type="submission" date="2025-08" db="UniProtKB">
        <authorList>
            <consortium name="Ensembl"/>
        </authorList>
    </citation>
    <scope>IDENTIFICATION</scope>
    <source>
        <strain evidence="16">JP 163 A</strain>
    </source>
</reference>
<dbReference type="PROSITE" id="PS50888">
    <property type="entry name" value="BHLH"/>
    <property type="match status" value="1"/>
</dbReference>
<keyword evidence="5" id="KW-0524">Neurogenesis</keyword>
<comment type="subunit">
    <text evidence="10">Transcription repression requires formation of a complex with a corepressor protein of the Groucho/TLE family.</text>
</comment>
<evidence type="ECO:0000259" key="15">
    <source>
        <dbReference type="PROSITE" id="PS51054"/>
    </source>
</evidence>
<keyword evidence="9" id="KW-0539">Nucleus</keyword>
<dbReference type="Proteomes" id="UP000002852">
    <property type="component" value="Unassembled WGS sequence"/>
</dbReference>
<dbReference type="FunFam" id="4.10.280.10:FF:000033">
    <property type="entry name" value="Transcription factor HES-5"/>
    <property type="match status" value="1"/>
</dbReference>
<evidence type="ECO:0000256" key="13">
    <source>
        <dbReference type="ARBA" id="ARBA00081413"/>
    </source>
</evidence>
<dbReference type="SUPFAM" id="SSF47459">
    <property type="entry name" value="HLH, helix-loop-helix DNA-binding domain"/>
    <property type="match status" value="1"/>
</dbReference>
<dbReference type="GO" id="GO:0045596">
    <property type="term" value="P:negative regulation of cell differentiation"/>
    <property type="evidence" value="ECO:0007669"/>
    <property type="project" value="UniProtKB-ARBA"/>
</dbReference>
<evidence type="ECO:0000313" key="16">
    <source>
        <dbReference type="Ensembl" id="ENSXMAP00000006201.2"/>
    </source>
</evidence>
<evidence type="ECO:0000256" key="11">
    <source>
        <dbReference type="ARBA" id="ARBA00060201"/>
    </source>
</evidence>
<dbReference type="SMART" id="SM00353">
    <property type="entry name" value="HLH"/>
    <property type="match status" value="1"/>
</dbReference>
<dbReference type="GO" id="GO:0030154">
    <property type="term" value="P:cell differentiation"/>
    <property type="evidence" value="ECO:0007669"/>
    <property type="project" value="UniProtKB-KW"/>
</dbReference>
<dbReference type="CDD" id="cd11461">
    <property type="entry name" value="bHLH-O_HES5"/>
    <property type="match status" value="1"/>
</dbReference>
<dbReference type="GeneTree" id="ENSGT00940000163346"/>
<feature type="domain" description="Orange" evidence="15">
    <location>
        <begin position="113"/>
        <end position="142"/>
    </location>
</feature>
<dbReference type="GO" id="GO:0097150">
    <property type="term" value="P:neuronal stem cell population maintenance"/>
    <property type="evidence" value="ECO:0007669"/>
    <property type="project" value="UniProtKB-ARBA"/>
</dbReference>
<comment type="subcellular location">
    <subcellularLocation>
        <location evidence="1">Nucleus</location>
    </subcellularLocation>
</comment>
<evidence type="ECO:0000256" key="5">
    <source>
        <dbReference type="ARBA" id="ARBA00022902"/>
    </source>
</evidence>
<dbReference type="FunCoup" id="M3ZVF7">
    <property type="interactions" value="36"/>
</dbReference>
<dbReference type="InterPro" id="IPR050370">
    <property type="entry name" value="HES_HEY"/>
</dbReference>
<keyword evidence="17" id="KW-1185">Reference proteome</keyword>
<evidence type="ECO:0000256" key="10">
    <source>
        <dbReference type="ARBA" id="ARBA00023791"/>
    </source>
</evidence>
<keyword evidence="3" id="KW-0678">Repressor</keyword>
<dbReference type="InterPro" id="IPR036638">
    <property type="entry name" value="HLH_DNA-bd_sf"/>
</dbReference>
<evidence type="ECO:0000256" key="7">
    <source>
        <dbReference type="ARBA" id="ARBA00023125"/>
    </source>
</evidence>
<protein>
    <recommendedName>
        <fullName evidence="12">Transcription factor HES-5</fullName>
    </recommendedName>
    <alternativeName>
        <fullName evidence="13">Hairy and enhancer of split 5</fullName>
    </alternativeName>
</protein>
<dbReference type="Pfam" id="PF00010">
    <property type="entry name" value="HLH"/>
    <property type="match status" value="1"/>
</dbReference>
<dbReference type="PANTHER" id="PTHR10985">
    <property type="entry name" value="BASIC HELIX-LOOP-HELIX TRANSCRIPTION FACTOR, HES-RELATED"/>
    <property type="match status" value="1"/>
</dbReference>
<evidence type="ECO:0000256" key="8">
    <source>
        <dbReference type="ARBA" id="ARBA00023163"/>
    </source>
</evidence>
<organism evidence="16 17">
    <name type="scientific">Xiphophorus maculatus</name>
    <name type="common">Southern platyfish</name>
    <name type="synonym">Platypoecilus maculatus</name>
    <dbReference type="NCBI Taxonomy" id="8083"/>
    <lineage>
        <taxon>Eukaryota</taxon>
        <taxon>Metazoa</taxon>
        <taxon>Chordata</taxon>
        <taxon>Craniata</taxon>
        <taxon>Vertebrata</taxon>
        <taxon>Euteleostomi</taxon>
        <taxon>Actinopterygii</taxon>
        <taxon>Neopterygii</taxon>
        <taxon>Teleostei</taxon>
        <taxon>Neoteleostei</taxon>
        <taxon>Acanthomorphata</taxon>
        <taxon>Ovalentaria</taxon>
        <taxon>Atherinomorphae</taxon>
        <taxon>Cyprinodontiformes</taxon>
        <taxon>Poeciliidae</taxon>
        <taxon>Poeciliinae</taxon>
        <taxon>Xiphophorus</taxon>
    </lineage>
</organism>
<dbReference type="InterPro" id="IPR003650">
    <property type="entry name" value="Orange_dom"/>
</dbReference>
<proteinExistence type="predicted"/>
<keyword evidence="6" id="KW-0805">Transcription regulation</keyword>
<keyword evidence="7" id="KW-0238">DNA-binding</keyword>
<dbReference type="eggNOG" id="KOG4304">
    <property type="taxonomic scope" value="Eukaryota"/>
</dbReference>
<keyword evidence="8" id="KW-0804">Transcription</keyword>
<keyword evidence="4" id="KW-0221">Differentiation</keyword>
<dbReference type="AlphaFoldDB" id="M3ZVF7"/>
<dbReference type="PROSITE" id="PS51054">
    <property type="entry name" value="ORANGE"/>
    <property type="match status" value="1"/>
</dbReference>
<evidence type="ECO:0000256" key="6">
    <source>
        <dbReference type="ARBA" id="ARBA00023015"/>
    </source>
</evidence>
<dbReference type="GO" id="GO:0007399">
    <property type="term" value="P:nervous system development"/>
    <property type="evidence" value="ECO:0007669"/>
    <property type="project" value="UniProtKB-KW"/>
</dbReference>
<reference evidence="17" key="2">
    <citation type="journal article" date="2013" name="Nat. Genet.">
        <title>The genome of the platyfish, Xiphophorus maculatus, provides insights into evolutionary adaptation and several complex traits.</title>
        <authorList>
            <person name="Schartl M."/>
            <person name="Walter R.B."/>
            <person name="Shen Y."/>
            <person name="Garcia T."/>
            <person name="Catchen J."/>
            <person name="Amores A."/>
            <person name="Braasch I."/>
            <person name="Chalopin D."/>
            <person name="Volff J.N."/>
            <person name="Lesch K.P."/>
            <person name="Bisazza A."/>
            <person name="Minx P."/>
            <person name="Hillier L."/>
            <person name="Wilson R.K."/>
            <person name="Fuerstenberg S."/>
            <person name="Boore J."/>
            <person name="Searle S."/>
            <person name="Postlethwait J.H."/>
            <person name="Warren W.C."/>
        </authorList>
    </citation>
    <scope>NUCLEOTIDE SEQUENCE [LARGE SCALE GENOMIC DNA]</scope>
    <source>
        <strain evidence="17">JP 163 A</strain>
    </source>
</reference>